<keyword evidence="2" id="KW-1185">Reference proteome</keyword>
<organism evidence="1 2">
    <name type="scientific">Rhodococcus olei</name>
    <dbReference type="NCBI Taxonomy" id="2161675"/>
    <lineage>
        <taxon>Bacteria</taxon>
        <taxon>Bacillati</taxon>
        <taxon>Actinomycetota</taxon>
        <taxon>Actinomycetes</taxon>
        <taxon>Mycobacteriales</taxon>
        <taxon>Nocardiaceae</taxon>
        <taxon>Rhodococcus</taxon>
    </lineage>
</organism>
<reference evidence="2" key="1">
    <citation type="journal article" date="2019" name="Int. J. Syst. Evol. Microbiol.">
        <title>The Global Catalogue of Microorganisms (GCM) 10K type strain sequencing project: providing services to taxonomists for standard genome sequencing and annotation.</title>
        <authorList>
            <consortium name="The Broad Institute Genomics Platform"/>
            <consortium name="The Broad Institute Genome Sequencing Center for Infectious Disease"/>
            <person name="Wu L."/>
            <person name="Ma J."/>
        </authorList>
    </citation>
    <scope>NUCLEOTIDE SEQUENCE [LARGE SCALE GENOMIC DNA]</scope>
    <source>
        <strain evidence="2">JCM 32206</strain>
    </source>
</reference>
<dbReference type="Proteomes" id="UP001501183">
    <property type="component" value="Unassembled WGS sequence"/>
</dbReference>
<proteinExistence type="predicted"/>
<dbReference type="EMBL" id="BAABFB010000072">
    <property type="protein sequence ID" value="GAA4488313.1"/>
    <property type="molecule type" value="Genomic_DNA"/>
</dbReference>
<accession>A0ABP8PKK9</accession>
<dbReference type="InterPro" id="IPR045660">
    <property type="entry name" value="DUF6390"/>
</dbReference>
<dbReference type="Pfam" id="PF19927">
    <property type="entry name" value="DUF6390"/>
    <property type="match status" value="1"/>
</dbReference>
<evidence type="ECO:0000313" key="2">
    <source>
        <dbReference type="Proteomes" id="UP001501183"/>
    </source>
</evidence>
<evidence type="ECO:0000313" key="1">
    <source>
        <dbReference type="EMBL" id="GAA4488313.1"/>
    </source>
</evidence>
<protein>
    <submittedName>
        <fullName evidence="1">DUF6390 family protein</fullName>
    </submittedName>
</protein>
<comment type="caution">
    <text evidence="1">The sequence shown here is derived from an EMBL/GenBank/DDBJ whole genome shotgun (WGS) entry which is preliminary data.</text>
</comment>
<sequence length="256" mass="27382">MPAPTAGQRLFARYAYAPNALGFCGPAGVAALADAASGGGDAAAVTAAAHRFTGAWPYQELLAELSGIADPLDARVVRAYWTGSALTDGIDVGEFGRRLLDAFGERAGHYWAHLTPALLGEVAPTHAFHVFGVYPWSRLLGTGQPQPLQVLDSCRIRWATVVDVDDDSARVCTRRLEFDGTGLALGAEQEAPVRRRTEAGTFVPDLRIGERVAVHWGFLCDRLTGDEADRLEAGTVRQLARTNARLRAELATAATK</sequence>
<dbReference type="RefSeq" id="WP_345351455.1">
    <property type="nucleotide sequence ID" value="NZ_BAABFB010000072.1"/>
</dbReference>
<gene>
    <name evidence="1" type="ORF">GCM10023094_47960</name>
</gene>
<name>A0ABP8PKK9_9NOCA</name>